<sequence length="817" mass="87057">MNEDDGRDGTPTGGGDPPSGSGAAIRRLDERTIQQIAAGEVVERPASIVKELVENALDADASRIAVAVTGGGTERIRVRDDGVGIPPNQLPEAVAEHATSKIGDIDDLESGVGTLGFRGEALYTIGAVSRLTIRSRPRPEAYGDSKEDPSDGDPSVGVDADSGAEITVEGGEVEEVRPAGCPVGTTVEVEDVFYNTPAREKFLKTDATEFDHVNRVLTQYALANPDVAVSLEHDGRETFATEGNGDLESAVLAVYGRDVATSMRQVEWRPTENETKAGSESGAIDEETNAPGADDGDPVRRVHGLVSHPETTRASREYLSTFVNGRYVRSSTLRNAVVDAYGGQLSADRYPFAVLFVEVPAETVDVNVHPRKTEIRFDAEAAVRDAVETAVERALLDHGLVRSGAPRGRSAPAETPIEPERPGTEVRGGAGAGDDLGADDGADTAAEGATRDDATIELDPDDEDAWLVEGLSEPETSIDVGTGTTDGTDAERSSEGEEEEVGEEDVVDEDGETEIGETGAGEPEGDETTTHHARANREEATDVNASPSPRTWQREDPDGSDVSPRAETAPSRASTDRSHDPGSDSATGSDWERIRSFPSPNEQETLDGETTAGTERAFDSLPRLRVLGQLHGTYVVAETDEGLALIDQHAADERVNYERLQTAFADGMDAQALAEPVTVELTAREAALLGEFEESLREIGFRTERSGDREVIVSAVPAVFDATLDPELLRDVLGSLVEEGSDDAEPVEDVVDELLSDLACYPSITGNTSLTEGSVVGLLDALDDCENPWSCPHGRPVVIRIDAAEIDDRFERDYPGH</sequence>
<dbReference type="RefSeq" id="WP_379739094.1">
    <property type="nucleotide sequence ID" value="NZ_JBHSVN010000001.1"/>
</dbReference>
<dbReference type="InterPro" id="IPR020568">
    <property type="entry name" value="Ribosomal_Su5_D2-typ_SF"/>
</dbReference>
<evidence type="ECO:0000256" key="5">
    <source>
        <dbReference type="SAM" id="MobiDB-lite"/>
    </source>
</evidence>
<dbReference type="SMART" id="SM00853">
    <property type="entry name" value="MutL_C"/>
    <property type="match status" value="1"/>
</dbReference>
<dbReference type="SMART" id="SM01340">
    <property type="entry name" value="DNA_mis_repair"/>
    <property type="match status" value="1"/>
</dbReference>
<dbReference type="InterPro" id="IPR037198">
    <property type="entry name" value="MutL_C_sf"/>
</dbReference>
<keyword evidence="3 4" id="KW-0234">DNA repair</keyword>
<dbReference type="InterPro" id="IPR014762">
    <property type="entry name" value="DNA_mismatch_repair_CS"/>
</dbReference>
<dbReference type="HAMAP" id="MF_00149">
    <property type="entry name" value="DNA_mis_repair"/>
    <property type="match status" value="1"/>
</dbReference>
<evidence type="ECO:0000256" key="3">
    <source>
        <dbReference type="ARBA" id="ARBA00023204"/>
    </source>
</evidence>
<keyword evidence="8" id="KW-0378">Hydrolase</keyword>
<dbReference type="InterPro" id="IPR003594">
    <property type="entry name" value="HATPase_dom"/>
</dbReference>
<dbReference type="SUPFAM" id="SSF118116">
    <property type="entry name" value="DNA mismatch repair protein MutL"/>
    <property type="match status" value="1"/>
</dbReference>
<dbReference type="Pfam" id="PF08676">
    <property type="entry name" value="MutL_C"/>
    <property type="match status" value="1"/>
</dbReference>
<evidence type="ECO:0000313" key="8">
    <source>
        <dbReference type="EMBL" id="MFC6891201.1"/>
    </source>
</evidence>
<feature type="domain" description="DNA mismatch repair protein S5" evidence="7">
    <location>
        <begin position="251"/>
        <end position="396"/>
    </location>
</feature>
<evidence type="ECO:0000256" key="2">
    <source>
        <dbReference type="ARBA" id="ARBA00022763"/>
    </source>
</evidence>
<dbReference type="InterPro" id="IPR036890">
    <property type="entry name" value="HATPase_C_sf"/>
</dbReference>
<feature type="region of interest" description="Disordered" evidence="5">
    <location>
        <begin position="1"/>
        <end position="26"/>
    </location>
</feature>
<feature type="region of interest" description="Disordered" evidence="5">
    <location>
        <begin position="136"/>
        <end position="161"/>
    </location>
</feature>
<evidence type="ECO:0000256" key="1">
    <source>
        <dbReference type="ARBA" id="ARBA00006082"/>
    </source>
</evidence>
<dbReference type="InterPro" id="IPR013507">
    <property type="entry name" value="DNA_mismatch_S5_2-like"/>
</dbReference>
<dbReference type="Pfam" id="PF02518">
    <property type="entry name" value="HATPase_c"/>
    <property type="match status" value="1"/>
</dbReference>
<accession>A0ABD5USV3</accession>
<dbReference type="InterPro" id="IPR042120">
    <property type="entry name" value="MutL_C_dimsub"/>
</dbReference>
<dbReference type="PANTHER" id="PTHR10073:SF12">
    <property type="entry name" value="DNA MISMATCH REPAIR PROTEIN MLH1"/>
    <property type="match status" value="1"/>
</dbReference>
<feature type="region of interest" description="Disordered" evidence="5">
    <location>
        <begin position="402"/>
        <end position="616"/>
    </location>
</feature>
<organism evidence="8 9">
    <name type="scientific">Halopenitus salinus</name>
    <dbReference type="NCBI Taxonomy" id="1198295"/>
    <lineage>
        <taxon>Archaea</taxon>
        <taxon>Methanobacteriati</taxon>
        <taxon>Methanobacteriota</taxon>
        <taxon>Stenosarchaea group</taxon>
        <taxon>Halobacteria</taxon>
        <taxon>Halobacteriales</taxon>
        <taxon>Haloferacaceae</taxon>
        <taxon>Halopenitus</taxon>
    </lineage>
</organism>
<evidence type="ECO:0000313" key="9">
    <source>
        <dbReference type="Proteomes" id="UP001596296"/>
    </source>
</evidence>
<dbReference type="InterPro" id="IPR014721">
    <property type="entry name" value="Ribsml_uS5_D2-typ_fold_subgr"/>
</dbReference>
<dbReference type="PANTHER" id="PTHR10073">
    <property type="entry name" value="DNA MISMATCH REPAIR PROTEIN MLH, PMS, MUTL"/>
    <property type="match status" value="1"/>
</dbReference>
<keyword evidence="2 4" id="KW-0227">DNA damage</keyword>
<name>A0ABD5USV3_9EURY</name>
<proteinExistence type="inferred from homology"/>
<feature type="compositionally biased region" description="Acidic residues" evidence="5">
    <location>
        <begin position="455"/>
        <end position="466"/>
    </location>
</feature>
<dbReference type="InterPro" id="IPR014790">
    <property type="entry name" value="MutL_C"/>
</dbReference>
<evidence type="ECO:0000256" key="4">
    <source>
        <dbReference type="HAMAP-Rule" id="MF_00149"/>
    </source>
</evidence>
<dbReference type="FunFam" id="3.30.565.10:FF:000003">
    <property type="entry name" value="DNA mismatch repair endonuclease MutL"/>
    <property type="match status" value="1"/>
</dbReference>
<comment type="similarity">
    <text evidence="1 4">Belongs to the DNA mismatch repair MutL/HexB family.</text>
</comment>
<dbReference type="CDD" id="cd00782">
    <property type="entry name" value="MutL_Trans"/>
    <property type="match status" value="1"/>
</dbReference>
<comment type="caution">
    <text evidence="8">The sequence shown here is derived from an EMBL/GenBank/DDBJ whole genome shotgun (WGS) entry which is preliminary data.</text>
</comment>
<dbReference type="InterPro" id="IPR002099">
    <property type="entry name" value="MutL/Mlh/PMS"/>
</dbReference>
<dbReference type="InterPro" id="IPR042121">
    <property type="entry name" value="MutL_C_regsub"/>
</dbReference>
<feature type="region of interest" description="Disordered" evidence="5">
    <location>
        <begin position="267"/>
        <end position="308"/>
    </location>
</feature>
<dbReference type="Pfam" id="PF01119">
    <property type="entry name" value="DNA_mis_repair"/>
    <property type="match status" value="1"/>
</dbReference>
<feature type="compositionally biased region" description="Acidic residues" evidence="5">
    <location>
        <begin position="496"/>
        <end position="515"/>
    </location>
</feature>
<comment type="function">
    <text evidence="4">This protein is involved in the repair of mismatches in DNA. It is required for dam-dependent methyl-directed DNA mismatch repair. May act as a 'molecular matchmaker', a protein that promotes the formation of a stable complex between two or more DNA-binding proteins in an ATP-dependent manner without itself being part of a final effector complex.</text>
</comment>
<dbReference type="GO" id="GO:0006298">
    <property type="term" value="P:mismatch repair"/>
    <property type="evidence" value="ECO:0007669"/>
    <property type="project" value="UniProtKB-UniRule"/>
</dbReference>
<dbReference type="EMBL" id="JBHSXL010000001">
    <property type="protein sequence ID" value="MFC6891201.1"/>
    <property type="molecule type" value="Genomic_DNA"/>
</dbReference>
<feature type="compositionally biased region" description="Basic and acidic residues" evidence="5">
    <location>
        <begin position="267"/>
        <end position="277"/>
    </location>
</feature>
<dbReference type="PROSITE" id="PS00058">
    <property type="entry name" value="DNA_MISMATCH_REPAIR_1"/>
    <property type="match status" value="1"/>
</dbReference>
<keyword evidence="8" id="KW-0255">Endonuclease</keyword>
<keyword evidence="9" id="KW-1185">Reference proteome</keyword>
<dbReference type="InterPro" id="IPR020667">
    <property type="entry name" value="DNA_mismatch_repair_MutL"/>
</dbReference>
<dbReference type="Gene3D" id="3.30.1370.100">
    <property type="entry name" value="MutL, C-terminal domain, regulatory subdomain"/>
    <property type="match status" value="1"/>
</dbReference>
<dbReference type="CDD" id="cd16926">
    <property type="entry name" value="HATPase_MutL-MLH-PMS-like"/>
    <property type="match status" value="1"/>
</dbReference>
<dbReference type="AlphaFoldDB" id="A0ABD5USV3"/>
<dbReference type="Gene3D" id="3.30.1540.20">
    <property type="entry name" value="MutL, C-terminal domain, dimerisation subdomain"/>
    <property type="match status" value="1"/>
</dbReference>
<dbReference type="Proteomes" id="UP001596296">
    <property type="component" value="Unassembled WGS sequence"/>
</dbReference>
<evidence type="ECO:0000259" key="6">
    <source>
        <dbReference type="SMART" id="SM00853"/>
    </source>
</evidence>
<dbReference type="Gene3D" id="3.30.565.10">
    <property type="entry name" value="Histidine kinase-like ATPase, C-terminal domain"/>
    <property type="match status" value="1"/>
</dbReference>
<dbReference type="InterPro" id="IPR038973">
    <property type="entry name" value="MutL/Mlh/Pms-like"/>
</dbReference>
<dbReference type="SUPFAM" id="SSF55874">
    <property type="entry name" value="ATPase domain of HSP90 chaperone/DNA topoisomerase II/histidine kinase"/>
    <property type="match status" value="1"/>
</dbReference>
<dbReference type="SUPFAM" id="SSF54211">
    <property type="entry name" value="Ribosomal protein S5 domain 2-like"/>
    <property type="match status" value="1"/>
</dbReference>
<keyword evidence="8" id="KW-0540">Nuclease</keyword>
<gene>
    <name evidence="4 8" type="primary">mutL</name>
    <name evidence="8" type="ORF">ACFQE9_00935</name>
</gene>
<dbReference type="Gene3D" id="3.30.230.10">
    <property type="match status" value="1"/>
</dbReference>
<dbReference type="NCBIfam" id="TIGR00585">
    <property type="entry name" value="mutl"/>
    <property type="match status" value="2"/>
</dbReference>
<feature type="domain" description="MutL C-terminal dimerisation" evidence="6">
    <location>
        <begin position="626"/>
        <end position="770"/>
    </location>
</feature>
<dbReference type="GO" id="GO:0004519">
    <property type="term" value="F:endonuclease activity"/>
    <property type="evidence" value="ECO:0007669"/>
    <property type="project" value="UniProtKB-KW"/>
</dbReference>
<reference evidence="8 9" key="1">
    <citation type="journal article" date="2019" name="Int. J. Syst. Evol. Microbiol.">
        <title>The Global Catalogue of Microorganisms (GCM) 10K type strain sequencing project: providing services to taxonomists for standard genome sequencing and annotation.</title>
        <authorList>
            <consortium name="The Broad Institute Genomics Platform"/>
            <consortium name="The Broad Institute Genome Sequencing Center for Infectious Disease"/>
            <person name="Wu L."/>
            <person name="Ma J."/>
        </authorList>
    </citation>
    <scope>NUCLEOTIDE SEQUENCE [LARGE SCALE GENOMIC DNA]</scope>
    <source>
        <strain evidence="8 9">SKJ47</strain>
    </source>
</reference>
<evidence type="ECO:0000259" key="7">
    <source>
        <dbReference type="SMART" id="SM01340"/>
    </source>
</evidence>
<protein>
    <recommendedName>
        <fullName evidence="4">DNA mismatch repair protein MutL</fullName>
    </recommendedName>
</protein>
<feature type="compositionally biased region" description="Basic and acidic residues" evidence="5">
    <location>
        <begin position="137"/>
        <end position="149"/>
    </location>
</feature>